<dbReference type="GeneID" id="11471092"/>
<dbReference type="KEGG" id="erc:Ecym_3515"/>
<dbReference type="RefSeq" id="XP_003645810.1">
    <property type="nucleotide sequence ID" value="XM_003645762.1"/>
</dbReference>
<sequence length="636" mass="72341">MQDISLLKRSRGALGPKSSNIKVSNKRSKKIGEYYNKFNTGGESFDVMEQWYEKYAPTSVADVAIHKKKLSDVRCSLEAMLSGQCDQRMLLLTGPAGCSKSTVVKLLSDELVPKYRACGGLKIRRSLAADSTYIEYDNDITDVSPMDSFGDFLQQARYKIGSNLSVILVEELPNVFHDETRLRYNKFMMQWLHADIPLPPLVLCITECELPSNSKTFSLDTSFVTETIFSKDVLSHPLLTRIKFNPINATLITTRLKYIANCEKSQFTKMKWKRLGSFIKELAAGPGDIRSAIYMLQFWCYSTGDGNLLSPRETSLNYFHAIGKVIYGSKDDTDEQTITKLMDTENLISDTFRLGILENYSKFNNENLPLTAAVEIVDALSEGDIIQDASSILNQYTEYMIRRVRYTFSNLHEEHSHHGKAAFPREWKVRDLQNQFHNESEAFSMIEFYKYGIYPGFKDVAMYLGYYAPLIRDAKNFSKKSLEYIINNLQDKVEINAIKQKYKCTIEVDEATDYLQRIGGPIGSVGADSDMLTRKFQSTNKLYLELRRKQALASLKIEHQIDIALLGQENDSADGEDLKDDPIEDSSPEEYTLDDDSLYEILSQRPLKGPPRSNATTNKLQITHDESLSDSDIENL</sequence>
<dbReference type="EMBL" id="CP002499">
    <property type="protein sequence ID" value="AET38993.1"/>
    <property type="molecule type" value="Genomic_DNA"/>
</dbReference>
<evidence type="ECO:0000256" key="4">
    <source>
        <dbReference type="ARBA" id="ARBA00022763"/>
    </source>
</evidence>
<comment type="similarity">
    <text evidence="2">Belongs to the rad17/RAD24 family.</text>
</comment>
<protein>
    <recommendedName>
        <fullName evidence="9">Checkpoint protein RAD24-like helical bundle domain-containing protein</fullName>
    </recommendedName>
</protein>
<name>G8JS74_ERECY</name>
<dbReference type="SUPFAM" id="SSF52540">
    <property type="entry name" value="P-loop containing nucleoside triphosphate hydrolases"/>
    <property type="match status" value="1"/>
</dbReference>
<dbReference type="FunCoup" id="G8JS74">
    <property type="interactions" value="202"/>
</dbReference>
<dbReference type="GO" id="GO:0033314">
    <property type="term" value="P:mitotic DNA replication checkpoint signaling"/>
    <property type="evidence" value="ECO:0007669"/>
    <property type="project" value="TreeGrafter"/>
</dbReference>
<dbReference type="GO" id="GO:0000077">
    <property type="term" value="P:DNA damage checkpoint signaling"/>
    <property type="evidence" value="ECO:0007669"/>
    <property type="project" value="EnsemblFungi"/>
</dbReference>
<feature type="region of interest" description="Disordered" evidence="8">
    <location>
        <begin position="571"/>
        <end position="636"/>
    </location>
</feature>
<keyword evidence="3" id="KW-0547">Nucleotide-binding</keyword>
<dbReference type="HOGENOM" id="CLU_027373_0_0_1"/>
<dbReference type="GO" id="GO:0003682">
    <property type="term" value="F:chromatin binding"/>
    <property type="evidence" value="ECO:0007669"/>
    <property type="project" value="TreeGrafter"/>
</dbReference>
<accession>G8JS74</accession>
<keyword evidence="6" id="KW-0539">Nucleus</keyword>
<evidence type="ECO:0000256" key="2">
    <source>
        <dbReference type="ARBA" id="ARBA00006168"/>
    </source>
</evidence>
<dbReference type="STRING" id="931890.G8JS74"/>
<evidence type="ECO:0000313" key="10">
    <source>
        <dbReference type="EMBL" id="AET38993.1"/>
    </source>
</evidence>
<dbReference type="Pfam" id="PF03215">
    <property type="entry name" value="Rad17"/>
    <property type="match status" value="1"/>
</dbReference>
<gene>
    <name evidence="10" type="ordered locus">Ecym_3515</name>
</gene>
<dbReference type="GO" id="GO:0007131">
    <property type="term" value="P:reciprocal meiotic recombination"/>
    <property type="evidence" value="ECO:0007669"/>
    <property type="project" value="EnsemblFungi"/>
</dbReference>
<dbReference type="Pfam" id="PF25812">
    <property type="entry name" value="RAD24_helical"/>
    <property type="match status" value="1"/>
</dbReference>
<comment type="subcellular location">
    <subcellularLocation>
        <location evidence="1">Nucleus</location>
    </subcellularLocation>
</comment>
<evidence type="ECO:0000256" key="6">
    <source>
        <dbReference type="ARBA" id="ARBA00023242"/>
    </source>
</evidence>
<dbReference type="InterPro" id="IPR057927">
    <property type="entry name" value="RAD24-like_helical"/>
</dbReference>
<reference evidence="11" key="1">
    <citation type="journal article" date="2012" name="G3 (Bethesda)">
        <title>Pichia sorbitophila, an interspecies yeast hybrid reveals early steps of genome resolution following polyploidization.</title>
        <authorList>
            <person name="Leh Louis V."/>
            <person name="Despons L."/>
            <person name="Friedrich A."/>
            <person name="Martin T."/>
            <person name="Durrens P."/>
            <person name="Casaregola S."/>
            <person name="Neuveglise C."/>
            <person name="Fairhead C."/>
            <person name="Marck C."/>
            <person name="Cruz J.A."/>
            <person name="Straub M.L."/>
            <person name="Kugler V."/>
            <person name="Sacerdot C."/>
            <person name="Uzunov Z."/>
            <person name="Thierry A."/>
            <person name="Weiss S."/>
            <person name="Bleykasten C."/>
            <person name="De Montigny J."/>
            <person name="Jacques N."/>
            <person name="Jung P."/>
            <person name="Lemaire M."/>
            <person name="Mallet S."/>
            <person name="Morel G."/>
            <person name="Richard G.F."/>
            <person name="Sarkar A."/>
            <person name="Savel G."/>
            <person name="Schacherer J."/>
            <person name="Seret M.L."/>
            <person name="Talla E."/>
            <person name="Samson G."/>
            <person name="Jubin C."/>
            <person name="Poulain J."/>
            <person name="Vacherie B."/>
            <person name="Barbe V."/>
            <person name="Pelletier E."/>
            <person name="Sherman D.J."/>
            <person name="Westhof E."/>
            <person name="Weissenbach J."/>
            <person name="Baret P.V."/>
            <person name="Wincker P."/>
            <person name="Gaillardin C."/>
            <person name="Dujon B."/>
            <person name="Souciet J.L."/>
        </authorList>
    </citation>
    <scope>NUCLEOTIDE SEQUENCE [LARGE SCALE GENOMIC DNA]</scope>
    <source>
        <strain evidence="11">CBS 270.75 / DBVPG 7215 / KCTC 17166 / NRRL Y-17582</strain>
    </source>
</reference>
<keyword evidence="5" id="KW-0067">ATP-binding</keyword>
<evidence type="ECO:0000256" key="3">
    <source>
        <dbReference type="ARBA" id="ARBA00022741"/>
    </source>
</evidence>
<dbReference type="PANTHER" id="PTHR12172">
    <property type="entry name" value="CELL CYCLE CHECKPOINT PROTEIN RAD17"/>
    <property type="match status" value="1"/>
</dbReference>
<dbReference type="InParanoid" id="G8JS74"/>
<dbReference type="GO" id="GO:0005634">
    <property type="term" value="C:nucleus"/>
    <property type="evidence" value="ECO:0007669"/>
    <property type="project" value="UniProtKB-SubCell"/>
</dbReference>
<dbReference type="Gene3D" id="3.40.50.300">
    <property type="entry name" value="P-loop containing nucleotide triphosphate hydrolases"/>
    <property type="match status" value="1"/>
</dbReference>
<dbReference type="PANTHER" id="PTHR12172:SF0">
    <property type="entry name" value="CELL CYCLE CHECKPOINT PROTEIN RAD17"/>
    <property type="match status" value="1"/>
</dbReference>
<dbReference type="AlphaFoldDB" id="G8JS74"/>
<evidence type="ECO:0000256" key="1">
    <source>
        <dbReference type="ARBA" id="ARBA00004123"/>
    </source>
</evidence>
<dbReference type="GO" id="GO:0005524">
    <property type="term" value="F:ATP binding"/>
    <property type="evidence" value="ECO:0007669"/>
    <property type="project" value="UniProtKB-KW"/>
</dbReference>
<dbReference type="OMA" id="PREWKIR"/>
<dbReference type="GO" id="GO:0003689">
    <property type="term" value="F:DNA clamp loader activity"/>
    <property type="evidence" value="ECO:0007669"/>
    <property type="project" value="EnsemblFungi"/>
</dbReference>
<dbReference type="GO" id="GO:0006289">
    <property type="term" value="P:nucleotide-excision repair"/>
    <property type="evidence" value="ECO:0007669"/>
    <property type="project" value="EnsemblFungi"/>
</dbReference>
<evidence type="ECO:0000256" key="8">
    <source>
        <dbReference type="SAM" id="MobiDB-lite"/>
    </source>
</evidence>
<dbReference type="InterPro" id="IPR004582">
    <property type="entry name" value="Checkpoint_prot_Rad17_Rad24"/>
</dbReference>
<evidence type="ECO:0000313" key="11">
    <source>
        <dbReference type="Proteomes" id="UP000006790"/>
    </source>
</evidence>
<evidence type="ECO:0000256" key="7">
    <source>
        <dbReference type="ARBA" id="ARBA00023306"/>
    </source>
</evidence>
<dbReference type="InterPro" id="IPR027417">
    <property type="entry name" value="P-loop_NTPase"/>
</dbReference>
<evidence type="ECO:0000256" key="5">
    <source>
        <dbReference type="ARBA" id="ARBA00022840"/>
    </source>
</evidence>
<feature type="domain" description="Checkpoint protein RAD24-like helical bundle" evidence="9">
    <location>
        <begin position="313"/>
        <end position="432"/>
    </location>
</feature>
<dbReference type="Proteomes" id="UP000006790">
    <property type="component" value="Chromosome 3"/>
</dbReference>
<feature type="compositionally biased region" description="Acidic residues" evidence="8">
    <location>
        <begin position="571"/>
        <end position="598"/>
    </location>
</feature>
<keyword evidence="11" id="KW-1185">Reference proteome</keyword>
<dbReference type="eggNOG" id="KOG1970">
    <property type="taxonomic scope" value="Eukaryota"/>
</dbReference>
<keyword evidence="4" id="KW-0227">DNA damage</keyword>
<organism evidence="10 11">
    <name type="scientific">Eremothecium cymbalariae (strain CBS 270.75 / DBVPG 7215 / KCTC 17166 / NRRL Y-17582)</name>
    <name type="common">Yeast</name>
    <dbReference type="NCBI Taxonomy" id="931890"/>
    <lineage>
        <taxon>Eukaryota</taxon>
        <taxon>Fungi</taxon>
        <taxon>Dikarya</taxon>
        <taxon>Ascomycota</taxon>
        <taxon>Saccharomycotina</taxon>
        <taxon>Saccharomycetes</taxon>
        <taxon>Saccharomycetales</taxon>
        <taxon>Saccharomycetaceae</taxon>
        <taxon>Eremothecium</taxon>
    </lineage>
</organism>
<dbReference type="OrthoDB" id="10265971at2759"/>
<dbReference type="GO" id="GO:0031389">
    <property type="term" value="C:Rad17 RFC-like complex"/>
    <property type="evidence" value="ECO:0007669"/>
    <property type="project" value="EnsemblFungi"/>
</dbReference>
<keyword evidence="7" id="KW-0131">Cell cycle</keyword>
<proteinExistence type="inferred from homology"/>
<evidence type="ECO:0000259" key="9">
    <source>
        <dbReference type="Pfam" id="PF25812"/>
    </source>
</evidence>